<dbReference type="PRINTS" id="PR00983">
    <property type="entry name" value="TRNASYNTHCYS"/>
</dbReference>
<dbReference type="SUPFAM" id="SSF47323">
    <property type="entry name" value="Anticodon-binding domain of a subclass of class I aminoacyl-tRNA synthetases"/>
    <property type="match status" value="1"/>
</dbReference>
<keyword evidence="5 10" id="KW-0547">Nucleotide-binding</keyword>
<comment type="catalytic activity">
    <reaction evidence="10">
        <text>tRNA(Cys) + L-cysteine + ATP = L-cysteinyl-tRNA(Cys) + AMP + diphosphate</text>
        <dbReference type="Rhea" id="RHEA:17773"/>
        <dbReference type="Rhea" id="RHEA-COMP:9661"/>
        <dbReference type="Rhea" id="RHEA-COMP:9679"/>
        <dbReference type="ChEBI" id="CHEBI:30616"/>
        <dbReference type="ChEBI" id="CHEBI:33019"/>
        <dbReference type="ChEBI" id="CHEBI:35235"/>
        <dbReference type="ChEBI" id="CHEBI:78442"/>
        <dbReference type="ChEBI" id="CHEBI:78517"/>
        <dbReference type="ChEBI" id="CHEBI:456215"/>
        <dbReference type="EC" id="6.1.1.16"/>
    </reaction>
</comment>
<dbReference type="Gene3D" id="1.20.120.1910">
    <property type="entry name" value="Cysteine-tRNA ligase, C-terminal anti-codon recognition domain"/>
    <property type="match status" value="1"/>
</dbReference>
<feature type="short sequence motif" description="'HIGH' region" evidence="10">
    <location>
        <begin position="45"/>
        <end position="55"/>
    </location>
</feature>
<dbReference type="PANTHER" id="PTHR10890:SF3">
    <property type="entry name" value="CYSTEINE--TRNA LIGASE, CYTOPLASMIC"/>
    <property type="match status" value="1"/>
</dbReference>
<evidence type="ECO:0000256" key="3">
    <source>
        <dbReference type="ARBA" id="ARBA00022598"/>
    </source>
</evidence>
<keyword evidence="7 10" id="KW-0067">ATP-binding</keyword>
<evidence type="ECO:0000256" key="1">
    <source>
        <dbReference type="ARBA" id="ARBA00005594"/>
    </source>
</evidence>
<dbReference type="Pfam" id="PF01406">
    <property type="entry name" value="tRNA-synt_1e"/>
    <property type="match status" value="1"/>
</dbReference>
<name>A0ABY1I393_9HYPH</name>
<feature type="short sequence motif" description="'KMSKS' region" evidence="10">
    <location>
        <begin position="292"/>
        <end position="296"/>
    </location>
</feature>
<accession>A0ABY1I393</accession>
<dbReference type="Gene3D" id="3.40.50.620">
    <property type="entry name" value="HUPs"/>
    <property type="match status" value="1"/>
</dbReference>
<keyword evidence="6 10" id="KW-0862">Zinc</keyword>
<evidence type="ECO:0000256" key="9">
    <source>
        <dbReference type="ARBA" id="ARBA00023146"/>
    </source>
</evidence>
<feature type="binding site" evidence="10">
    <location>
        <position position="263"/>
    </location>
    <ligand>
        <name>Zn(2+)</name>
        <dbReference type="ChEBI" id="CHEBI:29105"/>
    </ligand>
</feature>
<comment type="cofactor">
    <cofactor evidence="10">
        <name>Zn(2+)</name>
        <dbReference type="ChEBI" id="CHEBI:29105"/>
    </cofactor>
    <text evidence="10">Binds 1 zinc ion per subunit.</text>
</comment>
<evidence type="ECO:0000256" key="6">
    <source>
        <dbReference type="ARBA" id="ARBA00022833"/>
    </source>
</evidence>
<evidence type="ECO:0000313" key="13">
    <source>
        <dbReference type="Proteomes" id="UP000184290"/>
    </source>
</evidence>
<keyword evidence="4 10" id="KW-0479">Metal-binding</keyword>
<evidence type="ECO:0000256" key="4">
    <source>
        <dbReference type="ARBA" id="ARBA00022723"/>
    </source>
</evidence>
<protein>
    <recommendedName>
        <fullName evidence="10">Cysteine--tRNA ligase</fullName>
        <ecNumber evidence="10">6.1.1.16</ecNumber>
    </recommendedName>
    <alternativeName>
        <fullName evidence="10">Cysteinyl-tRNA synthetase</fullName>
        <shortName evidence="10">CysRS</shortName>
    </alternativeName>
</protein>
<feature type="domain" description="tRNA synthetases class I catalytic" evidence="11">
    <location>
        <begin position="34"/>
        <end position="345"/>
    </location>
</feature>
<evidence type="ECO:0000256" key="5">
    <source>
        <dbReference type="ARBA" id="ARBA00022741"/>
    </source>
</evidence>
<organism evidence="12 13">
    <name type="scientific">Aureimonas altamirensis DSM 21988</name>
    <dbReference type="NCBI Taxonomy" id="1121026"/>
    <lineage>
        <taxon>Bacteria</taxon>
        <taxon>Pseudomonadati</taxon>
        <taxon>Pseudomonadota</taxon>
        <taxon>Alphaproteobacteria</taxon>
        <taxon>Hyphomicrobiales</taxon>
        <taxon>Aurantimonadaceae</taxon>
        <taxon>Aureimonas</taxon>
    </lineage>
</organism>
<evidence type="ECO:0000259" key="11">
    <source>
        <dbReference type="Pfam" id="PF01406"/>
    </source>
</evidence>
<feature type="binding site" evidence="10">
    <location>
        <position position="295"/>
    </location>
    <ligand>
        <name>ATP</name>
        <dbReference type="ChEBI" id="CHEBI:30616"/>
    </ligand>
</feature>
<evidence type="ECO:0000256" key="8">
    <source>
        <dbReference type="ARBA" id="ARBA00022917"/>
    </source>
</evidence>
<dbReference type="CDD" id="cd00672">
    <property type="entry name" value="CysRS_core"/>
    <property type="match status" value="1"/>
</dbReference>
<evidence type="ECO:0000313" key="12">
    <source>
        <dbReference type="EMBL" id="SHI54110.1"/>
    </source>
</evidence>
<dbReference type="Proteomes" id="UP000184290">
    <property type="component" value="Unassembled WGS sequence"/>
</dbReference>
<dbReference type="InterPro" id="IPR014729">
    <property type="entry name" value="Rossmann-like_a/b/a_fold"/>
</dbReference>
<dbReference type="InterPro" id="IPR015803">
    <property type="entry name" value="Cys-tRNA-ligase"/>
</dbReference>
<dbReference type="EMBL" id="FQZC01000001">
    <property type="protein sequence ID" value="SHI54110.1"/>
    <property type="molecule type" value="Genomic_DNA"/>
</dbReference>
<reference evidence="12 13" key="1">
    <citation type="submission" date="2016-11" db="EMBL/GenBank/DDBJ databases">
        <authorList>
            <person name="Varghese N."/>
            <person name="Submissions S."/>
        </authorList>
    </citation>
    <scope>NUCLEOTIDE SEQUENCE [LARGE SCALE GENOMIC DNA]</scope>
    <source>
        <strain evidence="12 13">DSM 21988</strain>
    </source>
</reference>
<keyword evidence="13" id="KW-1185">Reference proteome</keyword>
<comment type="similarity">
    <text evidence="1 10">Belongs to the class-I aminoacyl-tRNA synthetase family.</text>
</comment>
<keyword evidence="10" id="KW-0963">Cytoplasm</keyword>
<dbReference type="SUPFAM" id="SSF52374">
    <property type="entry name" value="Nucleotidylyl transferase"/>
    <property type="match status" value="1"/>
</dbReference>
<dbReference type="PANTHER" id="PTHR10890">
    <property type="entry name" value="CYSTEINYL-TRNA SYNTHETASE"/>
    <property type="match status" value="1"/>
</dbReference>
<keyword evidence="3 10" id="KW-0436">Ligase</keyword>
<evidence type="ECO:0000256" key="10">
    <source>
        <dbReference type="HAMAP-Rule" id="MF_00041"/>
    </source>
</evidence>
<proteinExistence type="inferred from homology"/>
<feature type="binding site" evidence="10">
    <location>
        <position position="43"/>
    </location>
    <ligand>
        <name>Zn(2+)</name>
        <dbReference type="ChEBI" id="CHEBI:29105"/>
    </ligand>
</feature>
<dbReference type="InterPro" id="IPR024909">
    <property type="entry name" value="Cys-tRNA/MSH_ligase"/>
</dbReference>
<keyword evidence="9 10" id="KW-0030">Aminoacyl-tRNA synthetase</keyword>
<comment type="subcellular location">
    <subcellularLocation>
        <location evidence="10">Cytoplasm</location>
    </subcellularLocation>
</comment>
<feature type="binding site" evidence="10">
    <location>
        <position position="234"/>
    </location>
    <ligand>
        <name>Zn(2+)</name>
        <dbReference type="ChEBI" id="CHEBI:29105"/>
    </ligand>
</feature>
<evidence type="ECO:0000256" key="7">
    <source>
        <dbReference type="ARBA" id="ARBA00022840"/>
    </source>
</evidence>
<sequence length="476" mass="52561">MDDGFRGLSLTNTLTRRKEEFRPLDWADTGRAADAKQVRMYVCGPTVYDFAHIGNARPVIVFDTLYRLLRHLYGEAHVRYVRNITDVDDKINARAASEHPDLQLNEAIARVTAGTTRQFHADIAALGALPPDVEPRATDHIDAMKTMIETLVDKGNAYVADGHVLFHTPSMPDYGALSGRSLDEMIAGARVEVASYKKDPTDFVLWKPSTMEEPGWSSPAGIDGRGRPGWHIECSAMSEVHLGPVFDIHGGGLDLIFPHHENEIAQSCCAHGTDRMAQVWLHNGFVQVEGRKMSKSEGNFVTINDILATTRIGGRSWPGEVVRLALLKTHYREPLDFTQARLEEALRELDRWERMARAAGLSATPEDAAPDTLFLDALKDDLALSAAFARVHELFDGGEAAAALASLRLIGIEPLRADALDAASLERIAERLDLLKRKEFTAADAIRDALAAEGILLKDGRDAATGERTTSWERRR</sequence>
<dbReference type="RefSeq" id="WP_060600641.1">
    <property type="nucleotide sequence ID" value="NZ_FQZC01000001.1"/>
</dbReference>
<comment type="caution">
    <text evidence="12">The sequence shown here is derived from an EMBL/GenBank/DDBJ whole genome shotgun (WGS) entry which is preliminary data.</text>
</comment>
<gene>
    <name evidence="10" type="primary">cysS</name>
    <name evidence="12" type="ORF">SAMN02745911_0461</name>
</gene>
<dbReference type="NCBIfam" id="TIGR00435">
    <property type="entry name" value="cysS"/>
    <property type="match status" value="1"/>
</dbReference>
<dbReference type="InterPro" id="IPR032678">
    <property type="entry name" value="tRNA-synt_1_cat_dom"/>
</dbReference>
<feature type="binding site" evidence="10">
    <location>
        <position position="259"/>
    </location>
    <ligand>
        <name>Zn(2+)</name>
        <dbReference type="ChEBI" id="CHEBI:29105"/>
    </ligand>
</feature>
<comment type="subunit">
    <text evidence="2 10">Monomer.</text>
</comment>
<keyword evidence="8 10" id="KW-0648">Protein biosynthesis</keyword>
<dbReference type="InterPro" id="IPR009080">
    <property type="entry name" value="tRNAsynth_Ia_anticodon-bd"/>
</dbReference>
<dbReference type="EC" id="6.1.1.16" evidence="10"/>
<evidence type="ECO:0000256" key="2">
    <source>
        <dbReference type="ARBA" id="ARBA00011245"/>
    </source>
</evidence>
<dbReference type="HAMAP" id="MF_00041">
    <property type="entry name" value="Cys_tRNA_synth"/>
    <property type="match status" value="1"/>
</dbReference>